<gene>
    <name evidence="2" type="ORF">B0H63DRAFT_556169</name>
</gene>
<keyword evidence="3" id="KW-1185">Reference proteome</keyword>
<proteinExistence type="predicted"/>
<feature type="compositionally biased region" description="Polar residues" evidence="1">
    <location>
        <begin position="24"/>
        <end position="35"/>
    </location>
</feature>
<accession>A0AAE0U8U6</accession>
<comment type="caution">
    <text evidence="2">The sequence shown here is derived from an EMBL/GenBank/DDBJ whole genome shotgun (WGS) entry which is preliminary data.</text>
</comment>
<feature type="region of interest" description="Disordered" evidence="1">
    <location>
        <begin position="1"/>
        <end position="50"/>
    </location>
</feature>
<sequence length="80" mass="8724">MSPSQTEQQQQAAANTVQRPEPIFSTQPAASQSMDYQKPAVQSKDEPEMGLRGGEACPGRFCFIIPCPIPCDFCVFPCPC</sequence>
<protein>
    <submittedName>
        <fullName evidence="2">Uncharacterized protein</fullName>
    </submittedName>
</protein>
<reference evidence="2" key="1">
    <citation type="journal article" date="2023" name="Mol. Phylogenet. Evol.">
        <title>Genome-scale phylogeny and comparative genomics of the fungal order Sordariales.</title>
        <authorList>
            <person name="Hensen N."/>
            <person name="Bonometti L."/>
            <person name="Westerberg I."/>
            <person name="Brannstrom I.O."/>
            <person name="Guillou S."/>
            <person name="Cros-Aarteil S."/>
            <person name="Calhoun S."/>
            <person name="Haridas S."/>
            <person name="Kuo A."/>
            <person name="Mondo S."/>
            <person name="Pangilinan J."/>
            <person name="Riley R."/>
            <person name="LaButti K."/>
            <person name="Andreopoulos B."/>
            <person name="Lipzen A."/>
            <person name="Chen C."/>
            <person name="Yan M."/>
            <person name="Daum C."/>
            <person name="Ng V."/>
            <person name="Clum A."/>
            <person name="Steindorff A."/>
            <person name="Ohm R.A."/>
            <person name="Martin F."/>
            <person name="Silar P."/>
            <person name="Natvig D.O."/>
            <person name="Lalanne C."/>
            <person name="Gautier V."/>
            <person name="Ament-Velasquez S.L."/>
            <person name="Kruys A."/>
            <person name="Hutchinson M.I."/>
            <person name="Powell A.J."/>
            <person name="Barry K."/>
            <person name="Miller A.N."/>
            <person name="Grigoriev I.V."/>
            <person name="Debuchy R."/>
            <person name="Gladieux P."/>
            <person name="Hiltunen Thoren M."/>
            <person name="Johannesson H."/>
        </authorList>
    </citation>
    <scope>NUCLEOTIDE SEQUENCE</scope>
    <source>
        <strain evidence="2">CBS 232.78</strain>
    </source>
</reference>
<name>A0AAE0U8U6_9PEZI</name>
<dbReference type="Proteomes" id="UP001285441">
    <property type="component" value="Unassembled WGS sequence"/>
</dbReference>
<reference evidence="2" key="2">
    <citation type="submission" date="2023-06" db="EMBL/GenBank/DDBJ databases">
        <authorList>
            <consortium name="Lawrence Berkeley National Laboratory"/>
            <person name="Haridas S."/>
            <person name="Hensen N."/>
            <person name="Bonometti L."/>
            <person name="Westerberg I."/>
            <person name="Brannstrom I.O."/>
            <person name="Guillou S."/>
            <person name="Cros-Aarteil S."/>
            <person name="Calhoun S."/>
            <person name="Kuo A."/>
            <person name="Mondo S."/>
            <person name="Pangilinan J."/>
            <person name="Riley R."/>
            <person name="LaButti K."/>
            <person name="Andreopoulos B."/>
            <person name="Lipzen A."/>
            <person name="Chen C."/>
            <person name="Yanf M."/>
            <person name="Daum C."/>
            <person name="Ng V."/>
            <person name="Clum A."/>
            <person name="Steindorff A."/>
            <person name="Ohm R."/>
            <person name="Martin F."/>
            <person name="Silar P."/>
            <person name="Natvig D."/>
            <person name="Lalanne C."/>
            <person name="Gautier V."/>
            <person name="Ament-velasquez S.L."/>
            <person name="Kruys A."/>
            <person name="Hutchinson M.I."/>
            <person name="Powell A.J."/>
            <person name="Barry K."/>
            <person name="Miller A.N."/>
            <person name="Grigoriev I.V."/>
            <person name="Debuchy R."/>
            <person name="Gladieux P."/>
            <person name="Thoren M.H."/>
            <person name="Johannesson H."/>
        </authorList>
    </citation>
    <scope>NUCLEOTIDE SEQUENCE</scope>
    <source>
        <strain evidence="2">CBS 232.78</strain>
    </source>
</reference>
<organism evidence="2 3">
    <name type="scientific">Podospora didyma</name>
    <dbReference type="NCBI Taxonomy" id="330526"/>
    <lineage>
        <taxon>Eukaryota</taxon>
        <taxon>Fungi</taxon>
        <taxon>Dikarya</taxon>
        <taxon>Ascomycota</taxon>
        <taxon>Pezizomycotina</taxon>
        <taxon>Sordariomycetes</taxon>
        <taxon>Sordariomycetidae</taxon>
        <taxon>Sordariales</taxon>
        <taxon>Podosporaceae</taxon>
        <taxon>Podospora</taxon>
    </lineage>
</organism>
<evidence type="ECO:0000256" key="1">
    <source>
        <dbReference type="SAM" id="MobiDB-lite"/>
    </source>
</evidence>
<dbReference type="AlphaFoldDB" id="A0AAE0U8U6"/>
<dbReference type="EMBL" id="JAULSW010000001">
    <property type="protein sequence ID" value="KAK3395077.1"/>
    <property type="molecule type" value="Genomic_DNA"/>
</dbReference>
<evidence type="ECO:0000313" key="2">
    <source>
        <dbReference type="EMBL" id="KAK3395077.1"/>
    </source>
</evidence>
<evidence type="ECO:0000313" key="3">
    <source>
        <dbReference type="Proteomes" id="UP001285441"/>
    </source>
</evidence>